<dbReference type="AlphaFoldDB" id="A0A5M4FCT9"/>
<comment type="catalytic activity">
    <reaction evidence="1 16">
        <text>(R)-pantothenate + ATP = (R)-4'-phosphopantothenate + ADP + H(+)</text>
        <dbReference type="Rhea" id="RHEA:16373"/>
        <dbReference type="ChEBI" id="CHEBI:10986"/>
        <dbReference type="ChEBI" id="CHEBI:15378"/>
        <dbReference type="ChEBI" id="CHEBI:29032"/>
        <dbReference type="ChEBI" id="CHEBI:30616"/>
        <dbReference type="ChEBI" id="CHEBI:456216"/>
        <dbReference type="EC" id="2.7.1.33"/>
    </reaction>
</comment>
<evidence type="ECO:0000256" key="15">
    <source>
        <dbReference type="ARBA" id="ARBA00040883"/>
    </source>
</evidence>
<dbReference type="GO" id="GO:0005524">
    <property type="term" value="F:ATP binding"/>
    <property type="evidence" value="ECO:0007669"/>
    <property type="project" value="UniProtKB-UniRule"/>
</dbReference>
<keyword evidence="10 16" id="KW-0418">Kinase</keyword>
<dbReference type="Proteomes" id="UP000380867">
    <property type="component" value="Unassembled WGS sequence"/>
</dbReference>
<dbReference type="UniPathway" id="UPA00241">
    <property type="reaction ID" value="UER00352"/>
</dbReference>
<dbReference type="SUPFAM" id="SSF53067">
    <property type="entry name" value="Actin-like ATPase domain"/>
    <property type="match status" value="2"/>
</dbReference>
<comment type="subcellular location">
    <subcellularLocation>
        <location evidence="3 16">Cytoplasm</location>
    </subcellularLocation>
</comment>
<keyword evidence="11 16" id="KW-0067">ATP-binding</keyword>
<dbReference type="GO" id="GO:0004594">
    <property type="term" value="F:pantothenate kinase activity"/>
    <property type="evidence" value="ECO:0007669"/>
    <property type="project" value="UniProtKB-UniRule"/>
</dbReference>
<dbReference type="EMBL" id="SDPQ02000002">
    <property type="protein sequence ID" value="KAA1397154.1"/>
    <property type="molecule type" value="Genomic_DNA"/>
</dbReference>
<dbReference type="Pfam" id="PF03309">
    <property type="entry name" value="Pan_kinase"/>
    <property type="match status" value="1"/>
</dbReference>
<dbReference type="CDD" id="cd24015">
    <property type="entry name" value="ASKHA_NBD_PanK-III"/>
    <property type="match status" value="1"/>
</dbReference>
<proteinExistence type="inferred from homology"/>
<comment type="similarity">
    <text evidence="14 16">Belongs to the type III pantothenate kinase family.</text>
</comment>
<evidence type="ECO:0000256" key="10">
    <source>
        <dbReference type="ARBA" id="ARBA00022777"/>
    </source>
</evidence>
<sequence length="259" mass="27860">MTLLCLDVSNSHTTIGAFDDDELIAHWQVSSDERRTSDEWYMLLMGLVDQEGISHISAVALCCTVPAILVELRSMQDRYWTDLPVAIVGPGVKTGVPIHTDNPREVGADRIVNALAAAELYGGPAIVVDLNGTATIFDVVDDANRYIGGAIAPGVELSLEALARRGAQLRSVELALPRDVIGKNTVEALQSGIVYGFAGLVDGLVTRIIESLDADPDHVTVIATGSYPEAVVDHCATITTRDPWLTLTGLRLIHEKNHE</sequence>
<evidence type="ECO:0000256" key="7">
    <source>
        <dbReference type="ARBA" id="ARBA00022490"/>
    </source>
</evidence>
<dbReference type="PANTHER" id="PTHR34265:SF1">
    <property type="entry name" value="TYPE III PANTOTHENATE KINASE"/>
    <property type="match status" value="1"/>
</dbReference>
<evidence type="ECO:0000256" key="14">
    <source>
        <dbReference type="ARBA" id="ARBA00038036"/>
    </source>
</evidence>
<keyword evidence="12 16" id="KW-0630">Potassium</keyword>
<dbReference type="OrthoDB" id="9804707at2"/>
<keyword evidence="13 16" id="KW-0173">Coenzyme A biosynthesis</keyword>
<feature type="binding site" evidence="16">
    <location>
        <position position="133"/>
    </location>
    <ligand>
        <name>ATP</name>
        <dbReference type="ChEBI" id="CHEBI:30616"/>
    </ligand>
</feature>
<keyword evidence="8 16" id="KW-0808">Transferase</keyword>
<dbReference type="HAMAP" id="MF_01274">
    <property type="entry name" value="Pantothen_kinase_3"/>
    <property type="match status" value="1"/>
</dbReference>
<keyword evidence="7 16" id="KW-0963">Cytoplasm</keyword>
<dbReference type="Gene3D" id="3.30.420.40">
    <property type="match status" value="2"/>
</dbReference>
<dbReference type="EC" id="2.7.1.33" evidence="6 16"/>
<evidence type="ECO:0000256" key="9">
    <source>
        <dbReference type="ARBA" id="ARBA00022741"/>
    </source>
</evidence>
<organism evidence="17 18">
    <name type="scientific">Aeromicrobium ginsengisoli</name>
    <dbReference type="NCBI Taxonomy" id="363867"/>
    <lineage>
        <taxon>Bacteria</taxon>
        <taxon>Bacillati</taxon>
        <taxon>Actinomycetota</taxon>
        <taxon>Actinomycetes</taxon>
        <taxon>Propionibacteriales</taxon>
        <taxon>Nocardioidaceae</taxon>
        <taxon>Aeromicrobium</taxon>
    </lineage>
</organism>
<dbReference type="GO" id="GO:0005737">
    <property type="term" value="C:cytoplasm"/>
    <property type="evidence" value="ECO:0007669"/>
    <property type="project" value="UniProtKB-SubCell"/>
</dbReference>
<comment type="cofactor">
    <cofactor evidence="16">
        <name>NH4(+)</name>
        <dbReference type="ChEBI" id="CHEBI:28938"/>
    </cofactor>
    <cofactor evidence="16">
        <name>K(+)</name>
        <dbReference type="ChEBI" id="CHEBI:29103"/>
    </cofactor>
    <text evidence="16">A monovalent cation. Ammonium or potassium.</text>
</comment>
<evidence type="ECO:0000256" key="5">
    <source>
        <dbReference type="ARBA" id="ARBA00011738"/>
    </source>
</evidence>
<evidence type="ECO:0000313" key="17">
    <source>
        <dbReference type="EMBL" id="KAA1397154.1"/>
    </source>
</evidence>
<dbReference type="InterPro" id="IPR043129">
    <property type="entry name" value="ATPase_NBD"/>
</dbReference>
<evidence type="ECO:0000256" key="13">
    <source>
        <dbReference type="ARBA" id="ARBA00022993"/>
    </source>
</evidence>
<keyword evidence="9 16" id="KW-0547">Nucleotide-binding</keyword>
<evidence type="ECO:0000256" key="3">
    <source>
        <dbReference type="ARBA" id="ARBA00004496"/>
    </source>
</evidence>
<evidence type="ECO:0000256" key="12">
    <source>
        <dbReference type="ARBA" id="ARBA00022958"/>
    </source>
</evidence>
<dbReference type="NCBIfam" id="NF009855">
    <property type="entry name" value="PRK13321.1"/>
    <property type="match status" value="1"/>
</dbReference>
<feature type="binding site" evidence="16">
    <location>
        <position position="185"/>
    </location>
    <ligand>
        <name>substrate</name>
    </ligand>
</feature>
<dbReference type="PANTHER" id="PTHR34265">
    <property type="entry name" value="TYPE III PANTOTHENATE KINASE"/>
    <property type="match status" value="1"/>
</dbReference>
<dbReference type="NCBIfam" id="TIGR00671">
    <property type="entry name" value="baf"/>
    <property type="match status" value="1"/>
</dbReference>
<name>A0A5M4FCT9_9ACTN</name>
<accession>A0A5M4FCT9</accession>
<evidence type="ECO:0000256" key="1">
    <source>
        <dbReference type="ARBA" id="ARBA00001206"/>
    </source>
</evidence>
<feature type="active site" description="Proton acceptor" evidence="16">
    <location>
        <position position="109"/>
    </location>
</feature>
<comment type="function">
    <text evidence="16">Catalyzes the phosphorylation of pantothenate (Pan), the first step in CoA biosynthesis.</text>
</comment>
<evidence type="ECO:0000256" key="16">
    <source>
        <dbReference type="HAMAP-Rule" id="MF_01274"/>
    </source>
</evidence>
<evidence type="ECO:0000256" key="8">
    <source>
        <dbReference type="ARBA" id="ARBA00022679"/>
    </source>
</evidence>
<gene>
    <name evidence="16" type="primary">coaX</name>
    <name evidence="17" type="ORF">ESP70_007035</name>
</gene>
<feature type="binding site" evidence="16">
    <location>
        <begin position="107"/>
        <end position="110"/>
    </location>
    <ligand>
        <name>substrate</name>
    </ligand>
</feature>
<evidence type="ECO:0000256" key="4">
    <source>
        <dbReference type="ARBA" id="ARBA00005225"/>
    </source>
</evidence>
<evidence type="ECO:0000313" key="18">
    <source>
        <dbReference type="Proteomes" id="UP000380867"/>
    </source>
</evidence>
<keyword evidence="18" id="KW-1185">Reference proteome</keyword>
<comment type="caution">
    <text evidence="16">Lacks conserved residue(s) required for the propagation of feature annotation.</text>
</comment>
<comment type="cofactor">
    <cofactor evidence="2">
        <name>K(+)</name>
        <dbReference type="ChEBI" id="CHEBI:29103"/>
    </cofactor>
</comment>
<dbReference type="GO" id="GO:0015937">
    <property type="term" value="P:coenzyme A biosynthetic process"/>
    <property type="evidence" value="ECO:0007669"/>
    <property type="project" value="UniProtKB-UniRule"/>
</dbReference>
<feature type="binding site" evidence="16">
    <location>
        <begin position="7"/>
        <end position="14"/>
    </location>
    <ligand>
        <name>ATP</name>
        <dbReference type="ChEBI" id="CHEBI:30616"/>
    </ligand>
</feature>
<comment type="pathway">
    <text evidence="4 16">Cofactor biosynthesis; coenzyme A biosynthesis; CoA from (R)-pantothenate: step 1/5.</text>
</comment>
<dbReference type="RefSeq" id="WP_149688646.1">
    <property type="nucleotide sequence ID" value="NZ_SDPQ02000002.1"/>
</dbReference>
<evidence type="ECO:0000256" key="2">
    <source>
        <dbReference type="ARBA" id="ARBA00001958"/>
    </source>
</evidence>
<dbReference type="InterPro" id="IPR004619">
    <property type="entry name" value="Type_III_PanK"/>
</dbReference>
<protein>
    <recommendedName>
        <fullName evidence="15 16">Type III pantothenate kinase</fullName>
        <ecNumber evidence="6 16">2.7.1.33</ecNumber>
    </recommendedName>
    <alternativeName>
        <fullName evidence="16">PanK-III</fullName>
    </alternativeName>
    <alternativeName>
        <fullName evidence="16">Pantothenic acid kinase</fullName>
    </alternativeName>
</protein>
<comment type="subunit">
    <text evidence="5 16">Homodimer.</text>
</comment>
<comment type="caution">
    <text evidence="17">The sequence shown here is derived from an EMBL/GenBank/DDBJ whole genome shotgun (WGS) entry which is preliminary data.</text>
</comment>
<reference evidence="17" key="1">
    <citation type="submission" date="2019-09" db="EMBL/GenBank/DDBJ databases">
        <authorList>
            <person name="Li J."/>
        </authorList>
    </citation>
    <scope>NUCLEOTIDE SEQUENCE [LARGE SCALE GENOMIC DNA]</scope>
    <source>
        <strain evidence="17">JCM 14732</strain>
    </source>
</reference>
<evidence type="ECO:0000256" key="11">
    <source>
        <dbReference type="ARBA" id="ARBA00022840"/>
    </source>
</evidence>
<evidence type="ECO:0000256" key="6">
    <source>
        <dbReference type="ARBA" id="ARBA00012102"/>
    </source>
</evidence>